<proteinExistence type="predicted"/>
<dbReference type="Proteomes" id="UP000031036">
    <property type="component" value="Unassembled WGS sequence"/>
</dbReference>
<keyword evidence="2" id="KW-1185">Reference proteome</keyword>
<comment type="caution">
    <text evidence="1">The sequence shown here is derived from an EMBL/GenBank/DDBJ whole genome shotgun (WGS) entry which is preliminary data.</text>
</comment>
<protein>
    <submittedName>
        <fullName evidence="1">Uncharacterized protein</fullName>
    </submittedName>
</protein>
<accession>A0A0B2VPG4</accession>
<dbReference type="EMBL" id="JPKZ01001189">
    <property type="protein sequence ID" value="KHN83483.1"/>
    <property type="molecule type" value="Genomic_DNA"/>
</dbReference>
<sequence length="124" mass="13839">MGGNMTLTMEKFLDSSLPGRPGNFHDMGIKYGLSIFCFRQSYRSASTTSSHYFGNGQLFSNRCQRQSSHISWDHLSGIFALFASISSLPFMSNNHFSIDSGVQSVRAYCISLFGRNRVFASLIT</sequence>
<evidence type="ECO:0000313" key="2">
    <source>
        <dbReference type="Proteomes" id="UP000031036"/>
    </source>
</evidence>
<dbReference type="AlphaFoldDB" id="A0A0B2VPG4"/>
<organism evidence="1 2">
    <name type="scientific">Toxocara canis</name>
    <name type="common">Canine roundworm</name>
    <dbReference type="NCBI Taxonomy" id="6265"/>
    <lineage>
        <taxon>Eukaryota</taxon>
        <taxon>Metazoa</taxon>
        <taxon>Ecdysozoa</taxon>
        <taxon>Nematoda</taxon>
        <taxon>Chromadorea</taxon>
        <taxon>Rhabditida</taxon>
        <taxon>Spirurina</taxon>
        <taxon>Ascaridomorpha</taxon>
        <taxon>Ascaridoidea</taxon>
        <taxon>Toxocaridae</taxon>
        <taxon>Toxocara</taxon>
    </lineage>
</organism>
<name>A0A0B2VPG4_TOXCA</name>
<evidence type="ECO:0000313" key="1">
    <source>
        <dbReference type="EMBL" id="KHN83483.1"/>
    </source>
</evidence>
<gene>
    <name evidence="1" type="ORF">Tcan_01714</name>
</gene>
<reference evidence="1 2" key="1">
    <citation type="submission" date="2014-11" db="EMBL/GenBank/DDBJ databases">
        <title>Genetic blueprint of the zoonotic pathogen Toxocara canis.</title>
        <authorList>
            <person name="Zhu X.-Q."/>
            <person name="Korhonen P.K."/>
            <person name="Cai H."/>
            <person name="Young N.D."/>
            <person name="Nejsum P."/>
            <person name="von Samson-Himmelstjerna G."/>
            <person name="Boag P.R."/>
            <person name="Tan P."/>
            <person name="Li Q."/>
            <person name="Min J."/>
            <person name="Yang Y."/>
            <person name="Wang X."/>
            <person name="Fang X."/>
            <person name="Hall R.S."/>
            <person name="Hofmann A."/>
            <person name="Sternberg P.W."/>
            <person name="Jex A.R."/>
            <person name="Gasser R.B."/>
        </authorList>
    </citation>
    <scope>NUCLEOTIDE SEQUENCE [LARGE SCALE GENOMIC DNA]</scope>
    <source>
        <strain evidence="1">PN_DK_2014</strain>
    </source>
</reference>